<proteinExistence type="predicted"/>
<dbReference type="EMBL" id="AP026933">
    <property type="protein sequence ID" value="BDT02522.1"/>
    <property type="molecule type" value="Genomic_DNA"/>
</dbReference>
<protein>
    <submittedName>
        <fullName evidence="1">Uncharacterized protein</fullName>
    </submittedName>
</protein>
<name>A0ABM8BRP3_9MOLU</name>
<keyword evidence="2" id="KW-1185">Reference proteome</keyword>
<sequence>MKDKANYVKLTVKLSNTIEAKYYEKGNKELYYSVRGQWNGLNYVTLIFNNPKFYRRCILLNKNDEIIVTGQIFNTLNIPKNRAFCSINVKWFKKWKE</sequence>
<organism evidence="1 2">
    <name type="scientific">Spiroplasma ixodetis</name>
    <dbReference type="NCBI Taxonomy" id="2141"/>
    <lineage>
        <taxon>Bacteria</taxon>
        <taxon>Bacillati</taxon>
        <taxon>Mycoplasmatota</taxon>
        <taxon>Mollicutes</taxon>
        <taxon>Entomoplasmatales</taxon>
        <taxon>Spiroplasmataceae</taxon>
        <taxon>Spiroplasma</taxon>
    </lineage>
</organism>
<evidence type="ECO:0000313" key="2">
    <source>
        <dbReference type="Proteomes" id="UP001163387"/>
    </source>
</evidence>
<accession>A0ABM8BRP3</accession>
<gene>
    <name evidence="1" type="ORF">SHM_01680</name>
</gene>
<dbReference type="Proteomes" id="UP001163387">
    <property type="component" value="Chromosome"/>
</dbReference>
<evidence type="ECO:0000313" key="1">
    <source>
        <dbReference type="EMBL" id="BDT02522.1"/>
    </source>
</evidence>
<dbReference type="RefSeq" id="WP_281748863.1">
    <property type="nucleotide sequence ID" value="NZ_AP026933.1"/>
</dbReference>
<reference evidence="1 2" key="1">
    <citation type="journal article" date="2022" name="Front. Microbiol.">
        <title>Male-killing mechanisms vary between Spiroplasma species.</title>
        <authorList>
            <person name="Arai H."/>
            <person name="Inoue M."/>
            <person name="Kageyama D."/>
        </authorList>
    </citation>
    <scope>NUCLEOTIDE SEQUENCE [LARGE SCALE GENOMIC DNA]</scope>
    <source>
        <strain evidence="2">sHm</strain>
    </source>
</reference>